<proteinExistence type="inferred from homology"/>
<dbReference type="PANTHER" id="PTHR43701:SF12">
    <property type="entry name" value="MEMBRANE TRANSPORTER PROTEIN YTNM-RELATED"/>
    <property type="match status" value="1"/>
</dbReference>
<comment type="subcellular location">
    <subcellularLocation>
        <location evidence="5">Cell membrane</location>
        <topology evidence="5">Multi-pass membrane protein</topology>
    </subcellularLocation>
    <subcellularLocation>
        <location evidence="1">Membrane</location>
        <topology evidence="1">Multi-pass membrane protein</topology>
    </subcellularLocation>
</comment>
<dbReference type="EMBL" id="CP000383">
    <property type="protein sequence ID" value="ABG57854.1"/>
    <property type="molecule type" value="Genomic_DNA"/>
</dbReference>
<dbReference type="InterPro" id="IPR036259">
    <property type="entry name" value="MFS_trans_sf"/>
</dbReference>
<name>A0A6N4SNI4_CYTH3</name>
<protein>
    <recommendedName>
        <fullName evidence="5">Probable membrane transporter protein</fullName>
    </recommendedName>
</protein>
<evidence type="ECO:0000256" key="5">
    <source>
        <dbReference type="RuleBase" id="RU363041"/>
    </source>
</evidence>
<evidence type="ECO:0000256" key="1">
    <source>
        <dbReference type="ARBA" id="ARBA00004141"/>
    </source>
</evidence>
<keyword evidence="3 5" id="KW-1133">Transmembrane helix</keyword>
<dbReference type="GO" id="GO:0005886">
    <property type="term" value="C:plasma membrane"/>
    <property type="evidence" value="ECO:0007669"/>
    <property type="project" value="UniProtKB-SubCell"/>
</dbReference>
<gene>
    <name evidence="6" type="ordered locus">CHU_0567</name>
</gene>
<feature type="transmembrane region" description="Helical" evidence="5">
    <location>
        <begin position="184"/>
        <end position="200"/>
    </location>
</feature>
<feature type="transmembrane region" description="Helical" evidence="5">
    <location>
        <begin position="212"/>
        <end position="230"/>
    </location>
</feature>
<dbReference type="InterPro" id="IPR051598">
    <property type="entry name" value="TSUP/Inactive_protease-like"/>
</dbReference>
<dbReference type="Proteomes" id="UP000001822">
    <property type="component" value="Chromosome"/>
</dbReference>
<dbReference type="PANTHER" id="PTHR43701">
    <property type="entry name" value="MEMBRANE TRANSPORTER PROTEIN MJ0441-RELATED"/>
    <property type="match status" value="1"/>
</dbReference>
<comment type="similarity">
    <text evidence="5">Belongs to the 4-toluene sulfonate uptake permease (TSUP) (TC 2.A.102) family.</text>
</comment>
<feature type="transmembrane region" description="Helical" evidence="5">
    <location>
        <begin position="152"/>
        <end position="172"/>
    </location>
</feature>
<evidence type="ECO:0000313" key="7">
    <source>
        <dbReference type="Proteomes" id="UP000001822"/>
    </source>
</evidence>
<keyword evidence="4 5" id="KW-0472">Membrane</keyword>
<sequence>MDLDQLQDEIQNLNRQEANTETSFKFIDKVNELNARSPYIKILFIANLVLVVAAFLISFNVDSIRHNFSSSFFSFISSVFTTDLLIFISIGVVTQLLDGALGMGYGVACSSFLLGLGLTPAYTSATVHLAKSFNTGTSGISHLRVRSLNQKLFRSLLIPGIAGSVLGAWLLADVIHTDLVKPFVAFYLLILGILILLKPFREPNDKKRVKKISLLAAVGGFIDSIGGGGWGPIVTSNLLQKGRVSSYTVGSVNIVEFFVALSAALTFIYFDKFSGWQAIIGLIIGGVLAYPFTSFIVSKINRNVITLLLGLIVIVFGMNTLITSNFTALQKVFISFFQ</sequence>
<dbReference type="InterPro" id="IPR002781">
    <property type="entry name" value="TM_pro_TauE-like"/>
</dbReference>
<evidence type="ECO:0000256" key="3">
    <source>
        <dbReference type="ARBA" id="ARBA00022989"/>
    </source>
</evidence>
<keyword evidence="5" id="KW-1003">Cell membrane</keyword>
<organism evidence="6 7">
    <name type="scientific">Cytophaga hutchinsonii (strain ATCC 33406 / DSM 1761 / CIP 103989 / NBRC 15051 / NCIMB 9469 / D465)</name>
    <dbReference type="NCBI Taxonomy" id="269798"/>
    <lineage>
        <taxon>Bacteria</taxon>
        <taxon>Pseudomonadati</taxon>
        <taxon>Bacteroidota</taxon>
        <taxon>Cytophagia</taxon>
        <taxon>Cytophagales</taxon>
        <taxon>Cytophagaceae</taxon>
        <taxon>Cytophaga</taxon>
    </lineage>
</organism>
<feature type="transmembrane region" description="Helical" evidence="5">
    <location>
        <begin position="39"/>
        <end position="61"/>
    </location>
</feature>
<feature type="transmembrane region" description="Helical" evidence="5">
    <location>
        <begin position="250"/>
        <end position="270"/>
    </location>
</feature>
<evidence type="ECO:0000256" key="4">
    <source>
        <dbReference type="ARBA" id="ARBA00023136"/>
    </source>
</evidence>
<accession>A0A6N4SNI4</accession>
<feature type="transmembrane region" description="Helical" evidence="5">
    <location>
        <begin position="73"/>
        <end position="97"/>
    </location>
</feature>
<keyword evidence="2 5" id="KW-0812">Transmembrane</keyword>
<keyword evidence="7" id="KW-1185">Reference proteome</keyword>
<feature type="transmembrane region" description="Helical" evidence="5">
    <location>
        <begin position="277"/>
        <end position="298"/>
    </location>
</feature>
<evidence type="ECO:0000313" key="6">
    <source>
        <dbReference type="EMBL" id="ABG57854.1"/>
    </source>
</evidence>
<feature type="transmembrane region" description="Helical" evidence="5">
    <location>
        <begin position="103"/>
        <end position="122"/>
    </location>
</feature>
<dbReference type="SUPFAM" id="SSF103473">
    <property type="entry name" value="MFS general substrate transporter"/>
    <property type="match status" value="1"/>
</dbReference>
<dbReference type="KEGG" id="chu:CHU_0567"/>
<feature type="transmembrane region" description="Helical" evidence="5">
    <location>
        <begin position="304"/>
        <end position="322"/>
    </location>
</feature>
<reference evidence="6 7" key="1">
    <citation type="journal article" date="2007" name="Appl. Environ. Microbiol.">
        <title>Genome sequence of the cellulolytic gliding bacterium Cytophaga hutchinsonii.</title>
        <authorList>
            <person name="Xie G."/>
            <person name="Bruce D.C."/>
            <person name="Challacombe J.F."/>
            <person name="Chertkov O."/>
            <person name="Detter J.C."/>
            <person name="Gilna P."/>
            <person name="Han C.S."/>
            <person name="Lucas S."/>
            <person name="Misra M."/>
            <person name="Myers G.L."/>
            <person name="Richardson P."/>
            <person name="Tapia R."/>
            <person name="Thayer N."/>
            <person name="Thompson L.S."/>
            <person name="Brettin T.S."/>
            <person name="Henrissat B."/>
            <person name="Wilson D.B."/>
            <person name="McBride M.J."/>
        </authorList>
    </citation>
    <scope>NUCLEOTIDE SEQUENCE [LARGE SCALE GENOMIC DNA]</scope>
    <source>
        <strain evidence="7">ATCC 33406 / DSM 1761 / CIP 103989 / NBRC 15051 / NCIMB 9469 / D465</strain>
    </source>
</reference>
<dbReference type="AlphaFoldDB" id="A0A6N4SNI4"/>
<evidence type="ECO:0000256" key="2">
    <source>
        <dbReference type="ARBA" id="ARBA00022692"/>
    </source>
</evidence>
<dbReference type="Pfam" id="PF01925">
    <property type="entry name" value="TauE"/>
    <property type="match status" value="1"/>
</dbReference>